<proteinExistence type="inferred from homology"/>
<evidence type="ECO:0000313" key="11">
    <source>
        <dbReference type="Proteomes" id="UP000078287"/>
    </source>
</evidence>
<feature type="transmembrane region" description="Helical" evidence="9">
    <location>
        <begin position="737"/>
        <end position="754"/>
    </location>
</feature>
<dbReference type="GO" id="GO:0009678">
    <property type="term" value="F:diphosphate hydrolysis-driven proton transmembrane transporter activity"/>
    <property type="evidence" value="ECO:0007669"/>
    <property type="project" value="UniProtKB-UniRule"/>
</dbReference>
<keyword evidence="5 9" id="KW-1278">Translocase</keyword>
<keyword evidence="3 9" id="KW-0812">Transmembrane</keyword>
<comment type="function">
    <text evidence="9">Proton pump that utilizes the energy of pyrophosphate hydrolysis as the driving force for proton movement across the membrane. Generates a proton motive force.</text>
</comment>
<keyword evidence="8 9" id="KW-0472">Membrane</keyword>
<feature type="transmembrane region" description="Helical" evidence="9">
    <location>
        <begin position="150"/>
        <end position="168"/>
    </location>
</feature>
<feature type="transmembrane region" description="Helical" evidence="9">
    <location>
        <begin position="555"/>
        <end position="574"/>
    </location>
</feature>
<comment type="caution">
    <text evidence="9">Lacks conserved residue(s) required for the propagation of feature annotation.</text>
</comment>
<evidence type="ECO:0000256" key="8">
    <source>
        <dbReference type="ARBA" id="ARBA00023136"/>
    </source>
</evidence>
<feature type="transmembrane region" description="Helical" evidence="9">
    <location>
        <begin position="506"/>
        <end position="524"/>
    </location>
</feature>
<feature type="transmembrane region" description="Helical" evidence="9">
    <location>
        <begin position="326"/>
        <end position="346"/>
    </location>
</feature>
<feature type="transmembrane region" description="Helical" evidence="9">
    <location>
        <begin position="713"/>
        <end position="731"/>
    </location>
</feature>
<evidence type="ECO:0000256" key="2">
    <source>
        <dbReference type="ARBA" id="ARBA00022448"/>
    </source>
</evidence>
<keyword evidence="11" id="KW-1185">Reference proteome</keyword>
<comment type="caution">
    <text evidence="10">The sequence shown here is derived from an EMBL/GenBank/DDBJ whole genome shotgun (WGS) entry which is preliminary data.</text>
</comment>
<dbReference type="Proteomes" id="UP000078287">
    <property type="component" value="Unassembled WGS sequence"/>
</dbReference>
<keyword evidence="6 9" id="KW-1133">Transmembrane helix</keyword>
<keyword evidence="9" id="KW-0375">Hydrogen ion transport</keyword>
<reference evidence="10 11" key="1">
    <citation type="submission" date="2016-04" db="EMBL/GenBank/DDBJ databases">
        <title>Chloroflexus islandicus sp. nov., a thermophilic filamentous anoxygenic phototrophic bacterium from geyser Strokkur (Iceland).</title>
        <authorList>
            <person name="Gaisin V.A."/>
            <person name="Kalashnikov A.M."/>
            <person name="Sukhacheva M.V."/>
            <person name="Grouzdev D.S."/>
            <person name="Ivanov T.M."/>
            <person name="Kuznetsov B."/>
            <person name="Gorlenko V.M."/>
        </authorList>
    </citation>
    <scope>NUCLEOTIDE SEQUENCE [LARGE SCALE GENOMIC DNA]</scope>
    <source>
        <strain evidence="11">isl-2</strain>
    </source>
</reference>
<evidence type="ECO:0000256" key="9">
    <source>
        <dbReference type="HAMAP-Rule" id="MF_01129"/>
    </source>
</evidence>
<comment type="subunit">
    <text evidence="9">Homodimer.</text>
</comment>
<feature type="transmembrane region" description="Helical" evidence="9">
    <location>
        <begin position="286"/>
        <end position="305"/>
    </location>
</feature>
<feature type="transmembrane region" description="Helical" evidence="9">
    <location>
        <begin position="104"/>
        <end position="130"/>
    </location>
</feature>
<feature type="transmembrane region" description="Helical" evidence="9">
    <location>
        <begin position="174"/>
        <end position="198"/>
    </location>
</feature>
<feature type="transmembrane region" description="Helical" evidence="9">
    <location>
        <begin position="259"/>
        <end position="280"/>
    </location>
</feature>
<dbReference type="NCBIfam" id="TIGR01104">
    <property type="entry name" value="V_PPase"/>
    <property type="match status" value="1"/>
</dbReference>
<evidence type="ECO:0000313" key="10">
    <source>
        <dbReference type="EMBL" id="OAN41151.1"/>
    </source>
</evidence>
<dbReference type="GO" id="GO:0004427">
    <property type="term" value="F:inorganic diphosphate phosphatase activity"/>
    <property type="evidence" value="ECO:0007669"/>
    <property type="project" value="UniProtKB-UniRule"/>
</dbReference>
<evidence type="ECO:0000256" key="5">
    <source>
        <dbReference type="ARBA" id="ARBA00022967"/>
    </source>
</evidence>
<dbReference type="RefSeq" id="WP_066790677.1">
    <property type="nucleotide sequence ID" value="NZ_LWQS01000089.1"/>
</dbReference>
<dbReference type="EC" id="7.1.3.1" evidence="9"/>
<keyword evidence="2 9" id="KW-0813">Transport</keyword>
<name>A0A178M2E0_9CHLR</name>
<feature type="site" description="Determinant of potassium independence" evidence="9">
    <location>
        <position position="501"/>
    </location>
</feature>
<dbReference type="NCBIfam" id="NF001960">
    <property type="entry name" value="PRK00733.3-5"/>
    <property type="match status" value="1"/>
</dbReference>
<dbReference type="PANTHER" id="PTHR31998">
    <property type="entry name" value="K(+)-INSENSITIVE PYROPHOSPHATE-ENERGIZED PROTON PUMP"/>
    <property type="match status" value="1"/>
</dbReference>
<dbReference type="PIRSF" id="PIRSF001265">
    <property type="entry name" value="H+-PPase"/>
    <property type="match status" value="1"/>
</dbReference>
<evidence type="ECO:0000256" key="6">
    <source>
        <dbReference type="ARBA" id="ARBA00022989"/>
    </source>
</evidence>
<keyword evidence="7 9" id="KW-0406">Ion transport</keyword>
<evidence type="ECO:0000256" key="7">
    <source>
        <dbReference type="ARBA" id="ARBA00023065"/>
    </source>
</evidence>
<feature type="transmembrane region" description="Helical" evidence="9">
    <location>
        <begin position="436"/>
        <end position="456"/>
    </location>
</feature>
<dbReference type="OrthoDB" id="9808652at2"/>
<sequence>MQDLNAVQSLAVWAVLVVSLLGIGYAFFIRSQILAQDTGTPRMREVWGYIKTGANAYLSQQFRTISILIVILTFVLAASVFIIPPTTEAVERFGSKEAATLWVAIGRAVAFLMGSLFSYAVGFVGMNVAVEGNVRVAAASRKGYNPALQVAYKSGSVTGMLTVGLGLLGGTLIFMVFGIAAPDALLGFGFGGSLIALFMRVGGGIYTKAADVGADLVGKVEAGIPEDDPRNAAVIADLVGDNVGDCAGMAADVFESFEVTLVSAMILGIVLGDAVAGVMGDGQYDLRFIIFPLVLRAIGVIASVIGNQFVTTDERKRNAMAAMNRGFYIAAGLAIVASAAATPVFMVDAAGNVDWRPFFATLSGVILAIALDKLTEYFTSTHFSPVKETSKASQTGSATNILSGLALGMESSVWAILVISASIFTSVLIYSGEPAATQFTAILYGVSLTGIGMLLLTGNTISMDSFGPISDNANGIGEMAGLDKNARNVMDDLDAVGNTTKAVTKGIAIGSAVIAAVALYGSYFTDVNKVIKQMIDEGAKGIELLSSINVAAPDVFIGLLIGGAVPFLFSALTIRAVSRAAAQIVNEVRRQFRIPGLMEGKVVPDYARAVQISTTAAQKELISLGLIAVMVPIIVGFTLGVEALGGFLAGIILTGQLMAVFQANAGGAWDNAKKYIEEGNFGGKHSEPHKAAVVGDTVGDPLKDTSGPALNPMIKVINLVALIIAPIIVTIEPGNPGVIVAMIICVAALVWAIWQSKRESEALKEIAQAPASAD</sequence>
<dbReference type="Pfam" id="PF03030">
    <property type="entry name" value="H_PPase"/>
    <property type="match status" value="1"/>
</dbReference>
<comment type="cofactor">
    <cofactor evidence="9">
        <name>Mg(2+)</name>
        <dbReference type="ChEBI" id="CHEBI:18420"/>
    </cofactor>
</comment>
<comment type="subcellular location">
    <subcellularLocation>
        <location evidence="9">Cell membrane</location>
        <topology evidence="9">Multi-pass membrane protein</topology>
    </subcellularLocation>
    <subcellularLocation>
        <location evidence="1">Endomembrane system</location>
        <topology evidence="1">Multi-pass membrane protein</topology>
    </subcellularLocation>
</comment>
<feature type="transmembrane region" description="Helical" evidence="9">
    <location>
        <begin position="6"/>
        <end position="28"/>
    </location>
</feature>
<dbReference type="GO" id="GO:0000287">
    <property type="term" value="F:magnesium ion binding"/>
    <property type="evidence" value="ECO:0007669"/>
    <property type="project" value="UniProtKB-UniRule"/>
</dbReference>
<dbReference type="GO" id="GO:0005886">
    <property type="term" value="C:plasma membrane"/>
    <property type="evidence" value="ECO:0007669"/>
    <property type="project" value="UniProtKB-SubCell"/>
</dbReference>
<dbReference type="EMBL" id="LWQS01000089">
    <property type="protein sequence ID" value="OAN41151.1"/>
    <property type="molecule type" value="Genomic_DNA"/>
</dbReference>
<evidence type="ECO:0000256" key="3">
    <source>
        <dbReference type="ARBA" id="ARBA00022692"/>
    </source>
</evidence>
<evidence type="ECO:0000256" key="1">
    <source>
        <dbReference type="ARBA" id="ARBA00004127"/>
    </source>
</evidence>
<dbReference type="NCBIfam" id="NF001952">
    <property type="entry name" value="PRK00733.1-4"/>
    <property type="match status" value="1"/>
</dbReference>
<dbReference type="STRING" id="1707952.A6A03_19120"/>
<feature type="transmembrane region" description="Helical" evidence="9">
    <location>
        <begin position="412"/>
        <end position="430"/>
    </location>
</feature>
<dbReference type="InterPro" id="IPR004131">
    <property type="entry name" value="PPase-energised_H-pump"/>
</dbReference>
<comment type="catalytic activity">
    <reaction evidence="9">
        <text>diphosphate + H2O + H(+)(in) = 2 phosphate + 2 H(+)(out)</text>
        <dbReference type="Rhea" id="RHEA:13973"/>
        <dbReference type="ChEBI" id="CHEBI:15377"/>
        <dbReference type="ChEBI" id="CHEBI:15378"/>
        <dbReference type="ChEBI" id="CHEBI:33019"/>
        <dbReference type="ChEBI" id="CHEBI:43474"/>
        <dbReference type="EC" id="7.1.3.1"/>
    </reaction>
</comment>
<accession>A0A178M2E0</accession>
<dbReference type="HAMAP" id="MF_01129">
    <property type="entry name" value="PPase_energized_pump"/>
    <property type="match status" value="1"/>
</dbReference>
<dbReference type="AlphaFoldDB" id="A0A178M2E0"/>
<evidence type="ECO:0000256" key="4">
    <source>
        <dbReference type="ARBA" id="ARBA00022842"/>
    </source>
</evidence>
<dbReference type="GO" id="GO:0012505">
    <property type="term" value="C:endomembrane system"/>
    <property type="evidence" value="ECO:0007669"/>
    <property type="project" value="UniProtKB-SubCell"/>
</dbReference>
<comment type="similarity">
    <text evidence="9">Belongs to the H(+)-translocating pyrophosphatase (TC 3.A.10) family. K(+)-insensitive subfamily.</text>
</comment>
<gene>
    <name evidence="9" type="primary">hppA</name>
    <name evidence="10" type="ORF">A6A03_19120</name>
</gene>
<protein>
    <recommendedName>
        <fullName evidence="9">K(+)-insensitive pyrophosphate-energized proton pump</fullName>
        <ecNumber evidence="9">7.1.3.1</ecNumber>
    </recommendedName>
    <alternativeName>
        <fullName evidence="9">Membrane-bound proton-translocating pyrophosphatase</fullName>
    </alternativeName>
    <alternativeName>
        <fullName evidence="9">Pyrophosphate-energized inorganic pyrophosphatase</fullName>
        <shortName evidence="9">H(+)-PPase</shortName>
    </alternativeName>
</protein>
<organism evidence="10 11">
    <name type="scientific">Chloroflexus islandicus</name>
    <dbReference type="NCBI Taxonomy" id="1707952"/>
    <lineage>
        <taxon>Bacteria</taxon>
        <taxon>Bacillati</taxon>
        <taxon>Chloroflexota</taxon>
        <taxon>Chloroflexia</taxon>
        <taxon>Chloroflexales</taxon>
        <taxon>Chloroflexineae</taxon>
        <taxon>Chloroflexaceae</taxon>
        <taxon>Chloroflexus</taxon>
    </lineage>
</organism>
<feature type="transmembrane region" description="Helical" evidence="9">
    <location>
        <begin position="65"/>
        <end position="84"/>
    </location>
</feature>
<keyword evidence="4 9" id="KW-0460">Magnesium</keyword>
<keyword evidence="9" id="KW-1003">Cell membrane</keyword>